<dbReference type="Proteomes" id="UP000268844">
    <property type="component" value="Unassembled WGS sequence"/>
</dbReference>
<dbReference type="Pfam" id="PF00990">
    <property type="entry name" value="GGDEF"/>
    <property type="match status" value="1"/>
</dbReference>
<dbReference type="NCBIfam" id="TIGR00254">
    <property type="entry name" value="GGDEF"/>
    <property type="match status" value="1"/>
</dbReference>
<evidence type="ECO:0000313" key="6">
    <source>
        <dbReference type="Proteomes" id="UP000268844"/>
    </source>
</evidence>
<feature type="domain" description="GGDEF" evidence="4">
    <location>
        <begin position="115"/>
        <end position="247"/>
    </location>
</feature>
<evidence type="ECO:0000256" key="2">
    <source>
        <dbReference type="ARBA" id="ARBA00034247"/>
    </source>
</evidence>
<dbReference type="CDD" id="cd01949">
    <property type="entry name" value="GGDEF"/>
    <property type="match status" value="1"/>
</dbReference>
<dbReference type="EMBL" id="UZWD01000047">
    <property type="protein sequence ID" value="VDS06418.1"/>
    <property type="molecule type" value="Genomic_DNA"/>
</dbReference>
<evidence type="ECO:0000313" key="5">
    <source>
        <dbReference type="EMBL" id="VDS06418.1"/>
    </source>
</evidence>
<evidence type="ECO:0000256" key="1">
    <source>
        <dbReference type="ARBA" id="ARBA00012528"/>
    </source>
</evidence>
<dbReference type="SMART" id="SM00267">
    <property type="entry name" value="GGDEF"/>
    <property type="match status" value="1"/>
</dbReference>
<keyword evidence="5" id="KW-0548">Nucleotidyltransferase</keyword>
<dbReference type="InterPro" id="IPR029787">
    <property type="entry name" value="Nucleotide_cyclase"/>
</dbReference>
<gene>
    <name evidence="5" type="primary">ydaM_6</name>
    <name evidence="5" type="ORF">DEVEQU_03582</name>
</gene>
<evidence type="ECO:0000256" key="3">
    <source>
        <dbReference type="SAM" id="Phobius"/>
    </source>
</evidence>
<dbReference type="InterPro" id="IPR043128">
    <property type="entry name" value="Rev_trsase/Diguanyl_cyclase"/>
</dbReference>
<sequence length="248" mass="26974">MISGPNSRLSRHAWMRIARFTGLILAASVAGSIILTNVFMEMFSEGINLQGLLVAITMPIVLGGPILLLLFHKQEQLHHANAQLQQMATIDWLTSCLNRGAFTAEVSRRLRFATWQGALFVIDVDHFKAINDKHGHDRGDDALRLIADAITRAAGERALIGRLGGEEFGVFLPNTTEDKSRSIAENIRDAVADVAFIVSGARCALSVSIGGASFAGNSDFRALYRLADDQLYLAKNAGRDRVALWSAA</sequence>
<name>A0A447IG35_9HYPH</name>
<dbReference type="EC" id="2.7.7.65" evidence="1"/>
<feature type="transmembrane region" description="Helical" evidence="3">
    <location>
        <begin position="52"/>
        <end position="71"/>
    </location>
</feature>
<dbReference type="PANTHER" id="PTHR45138:SF9">
    <property type="entry name" value="DIGUANYLATE CYCLASE DGCM-RELATED"/>
    <property type="match status" value="1"/>
</dbReference>
<keyword evidence="3" id="KW-1133">Transmembrane helix</keyword>
<proteinExistence type="predicted"/>
<dbReference type="PROSITE" id="PS50887">
    <property type="entry name" value="GGDEF"/>
    <property type="match status" value="1"/>
</dbReference>
<evidence type="ECO:0000259" key="4">
    <source>
        <dbReference type="PROSITE" id="PS50887"/>
    </source>
</evidence>
<dbReference type="FunFam" id="3.30.70.270:FF:000001">
    <property type="entry name" value="Diguanylate cyclase domain protein"/>
    <property type="match status" value="1"/>
</dbReference>
<dbReference type="Gene3D" id="3.30.70.270">
    <property type="match status" value="1"/>
</dbReference>
<keyword evidence="6" id="KW-1185">Reference proteome</keyword>
<dbReference type="PANTHER" id="PTHR45138">
    <property type="entry name" value="REGULATORY COMPONENTS OF SENSORY TRANSDUCTION SYSTEM"/>
    <property type="match status" value="1"/>
</dbReference>
<keyword evidence="3" id="KW-0812">Transmembrane</keyword>
<dbReference type="SUPFAM" id="SSF55073">
    <property type="entry name" value="Nucleotide cyclase"/>
    <property type="match status" value="1"/>
</dbReference>
<feature type="transmembrane region" description="Helical" evidence="3">
    <location>
        <begin position="20"/>
        <end position="40"/>
    </location>
</feature>
<comment type="catalytic activity">
    <reaction evidence="2">
        <text>2 GTP = 3',3'-c-di-GMP + 2 diphosphate</text>
        <dbReference type="Rhea" id="RHEA:24898"/>
        <dbReference type="ChEBI" id="CHEBI:33019"/>
        <dbReference type="ChEBI" id="CHEBI:37565"/>
        <dbReference type="ChEBI" id="CHEBI:58805"/>
        <dbReference type="EC" id="2.7.7.65"/>
    </reaction>
</comment>
<dbReference type="InterPro" id="IPR050469">
    <property type="entry name" value="Diguanylate_Cyclase"/>
</dbReference>
<keyword evidence="3" id="KW-0472">Membrane</keyword>
<dbReference type="GO" id="GO:0052621">
    <property type="term" value="F:diguanylate cyclase activity"/>
    <property type="evidence" value="ECO:0007669"/>
    <property type="project" value="UniProtKB-EC"/>
</dbReference>
<organism evidence="5 6">
    <name type="scientific">Devosia equisanguinis</name>
    <dbReference type="NCBI Taxonomy" id="2490941"/>
    <lineage>
        <taxon>Bacteria</taxon>
        <taxon>Pseudomonadati</taxon>
        <taxon>Pseudomonadota</taxon>
        <taxon>Alphaproteobacteria</taxon>
        <taxon>Hyphomicrobiales</taxon>
        <taxon>Devosiaceae</taxon>
        <taxon>Devosia</taxon>
    </lineage>
</organism>
<accession>A0A447IG35</accession>
<dbReference type="AlphaFoldDB" id="A0A447IG35"/>
<dbReference type="InterPro" id="IPR000160">
    <property type="entry name" value="GGDEF_dom"/>
</dbReference>
<protein>
    <recommendedName>
        <fullName evidence="1">diguanylate cyclase</fullName>
        <ecNumber evidence="1">2.7.7.65</ecNumber>
    </recommendedName>
</protein>
<reference evidence="5 6" key="1">
    <citation type="submission" date="2018-12" db="EMBL/GenBank/DDBJ databases">
        <authorList>
            <person name="Criscuolo A."/>
        </authorList>
    </citation>
    <scope>NUCLEOTIDE SEQUENCE [LARGE SCALE GENOMIC DNA]</scope>
    <source>
        <strain evidence="5">ACIP1116281</strain>
    </source>
</reference>
<keyword evidence="5" id="KW-0808">Transferase</keyword>